<dbReference type="AlphaFoldDB" id="A0AAW8EXN9"/>
<proteinExistence type="predicted"/>
<evidence type="ECO:0000313" key="2">
    <source>
        <dbReference type="EMBL" id="MDQ0646966.1"/>
    </source>
</evidence>
<protein>
    <recommendedName>
        <fullName evidence="4">Sugar kinase</fullName>
    </recommendedName>
</protein>
<reference evidence="2 3" key="1">
    <citation type="submission" date="2023-07" db="EMBL/GenBank/DDBJ databases">
        <title>Comparative genomics of wheat-associated soil bacteria to identify genetic determinants of phenazine resistance.</title>
        <authorList>
            <person name="Mouncey N."/>
        </authorList>
    </citation>
    <scope>NUCLEOTIDE SEQUENCE [LARGE SCALE GENOMIC DNA]</scope>
    <source>
        <strain evidence="2 3">W4I9-1</strain>
    </source>
</reference>
<comment type="caution">
    <text evidence="2">The sequence shown here is derived from an EMBL/GenBank/DDBJ whole genome shotgun (WGS) entry which is preliminary data.</text>
</comment>
<evidence type="ECO:0008006" key="4">
    <source>
        <dbReference type="Google" id="ProtNLM"/>
    </source>
</evidence>
<evidence type="ECO:0000313" key="3">
    <source>
        <dbReference type="Proteomes" id="UP001244427"/>
    </source>
</evidence>
<dbReference type="RefSeq" id="WP_307294536.1">
    <property type="nucleotide sequence ID" value="NZ_JAUSXV010000001.1"/>
</dbReference>
<organism evidence="2 3">
    <name type="scientific">Microbacterium natoriense</name>
    <dbReference type="NCBI Taxonomy" id="284570"/>
    <lineage>
        <taxon>Bacteria</taxon>
        <taxon>Bacillati</taxon>
        <taxon>Actinomycetota</taxon>
        <taxon>Actinomycetes</taxon>
        <taxon>Micrococcales</taxon>
        <taxon>Microbacteriaceae</taxon>
        <taxon>Microbacterium</taxon>
    </lineage>
</organism>
<sequence>MSNHSPADTTPTIPLDDRSALQVLVIGEALIDIVQNGRESTERVRRSPANAGPGLGLHG</sequence>
<dbReference type="EMBL" id="JAUSXV010000001">
    <property type="protein sequence ID" value="MDQ0646966.1"/>
    <property type="molecule type" value="Genomic_DNA"/>
</dbReference>
<name>A0AAW8EXN9_9MICO</name>
<accession>A0AAW8EXN9</accession>
<feature type="region of interest" description="Disordered" evidence="1">
    <location>
        <begin position="36"/>
        <end position="59"/>
    </location>
</feature>
<keyword evidence="3" id="KW-1185">Reference proteome</keyword>
<evidence type="ECO:0000256" key="1">
    <source>
        <dbReference type="SAM" id="MobiDB-lite"/>
    </source>
</evidence>
<dbReference type="Proteomes" id="UP001244427">
    <property type="component" value="Unassembled WGS sequence"/>
</dbReference>
<gene>
    <name evidence="2" type="ORF">QFZ53_001162</name>
</gene>